<proteinExistence type="predicted"/>
<comment type="caution">
    <text evidence="1">The sequence shown here is derived from an EMBL/GenBank/DDBJ whole genome shotgun (WGS) entry which is preliminary data.</text>
</comment>
<evidence type="ECO:0000313" key="1">
    <source>
        <dbReference type="EMBL" id="EWH09373.1"/>
    </source>
</evidence>
<dbReference type="EMBL" id="ARZX01000064">
    <property type="protein sequence ID" value="EWH09373.1"/>
    <property type="molecule type" value="Genomic_DNA"/>
</dbReference>
<protein>
    <submittedName>
        <fullName evidence="1">Uncharacterized protein</fullName>
    </submittedName>
</protein>
<sequence length="128" mass="15082">MKVHVFLGEFNSRKEATSYTESYWEPEPDETASDEEYALWENNNPKWKMESDLKCYLDGDFIETITDENKFEYLCGMIENSEDIKHLKTELKGKELILIFEKAINSENAELKSTDRIEYKGVYESTLK</sequence>
<organism evidence="1 2">
    <name type="scientific">Cellulophaga geojensis KL-A</name>
    <dbReference type="NCBI Taxonomy" id="1328323"/>
    <lineage>
        <taxon>Bacteria</taxon>
        <taxon>Pseudomonadati</taxon>
        <taxon>Bacteroidota</taxon>
        <taxon>Flavobacteriia</taxon>
        <taxon>Flavobacteriales</taxon>
        <taxon>Flavobacteriaceae</taxon>
        <taxon>Cellulophaga</taxon>
    </lineage>
</organism>
<reference evidence="1 2" key="1">
    <citation type="journal article" date="2014" name="Genome Announc.">
        <title>Draft Genome Sequence of the Carrageenan-Degrading Bacterium Cellulophaga sp. Strain KL-A, Isolated from Decaying Marine Algae.</title>
        <authorList>
            <person name="Shan D."/>
            <person name="Ying J."/>
            <person name="Li X."/>
            <person name="Gao Z."/>
            <person name="Wei G."/>
            <person name="Shao Z."/>
        </authorList>
    </citation>
    <scope>NUCLEOTIDE SEQUENCE [LARGE SCALE GENOMIC DNA]</scope>
    <source>
        <strain evidence="1 2">KL-A</strain>
    </source>
</reference>
<accession>A0ABN0RJE9</accession>
<name>A0ABN0RJE9_9FLAO</name>
<dbReference type="RefSeq" id="WP_051456155.1">
    <property type="nucleotide sequence ID" value="NZ_ARZX01000064.1"/>
</dbReference>
<dbReference type="Proteomes" id="UP000019275">
    <property type="component" value="Unassembled WGS sequence"/>
</dbReference>
<evidence type="ECO:0000313" key="2">
    <source>
        <dbReference type="Proteomes" id="UP000019275"/>
    </source>
</evidence>
<keyword evidence="2" id="KW-1185">Reference proteome</keyword>
<gene>
    <name evidence="1" type="ORF">KLA_17294</name>
</gene>